<gene>
    <name evidence="3" type="primary">20206790</name>
    <name evidence="2" type="ORF">HELRODRAFT_178490</name>
</gene>
<dbReference type="EnsemblMetazoa" id="HelroT178490">
    <property type="protein sequence ID" value="HelroP178490"/>
    <property type="gene ID" value="HelroG178490"/>
</dbReference>
<proteinExistence type="predicted"/>
<organism evidence="3 4">
    <name type="scientific">Helobdella robusta</name>
    <name type="common">Californian leech</name>
    <dbReference type="NCBI Taxonomy" id="6412"/>
    <lineage>
        <taxon>Eukaryota</taxon>
        <taxon>Metazoa</taxon>
        <taxon>Spiralia</taxon>
        <taxon>Lophotrochozoa</taxon>
        <taxon>Annelida</taxon>
        <taxon>Clitellata</taxon>
        <taxon>Hirudinea</taxon>
        <taxon>Rhynchobdellida</taxon>
        <taxon>Glossiphoniidae</taxon>
        <taxon>Helobdella</taxon>
    </lineage>
</organism>
<evidence type="ECO:0000313" key="3">
    <source>
        <dbReference type="EnsemblMetazoa" id="HelroP178490"/>
    </source>
</evidence>
<dbReference type="RefSeq" id="XP_009024830.1">
    <property type="nucleotide sequence ID" value="XM_009026582.1"/>
</dbReference>
<accession>T1FD91</accession>
<reference evidence="2 4" key="2">
    <citation type="journal article" date="2013" name="Nature">
        <title>Insights into bilaterian evolution from three spiralian genomes.</title>
        <authorList>
            <person name="Simakov O."/>
            <person name="Marletaz F."/>
            <person name="Cho S.J."/>
            <person name="Edsinger-Gonzales E."/>
            <person name="Havlak P."/>
            <person name="Hellsten U."/>
            <person name="Kuo D.H."/>
            <person name="Larsson T."/>
            <person name="Lv J."/>
            <person name="Arendt D."/>
            <person name="Savage R."/>
            <person name="Osoegawa K."/>
            <person name="de Jong P."/>
            <person name="Grimwood J."/>
            <person name="Chapman J.A."/>
            <person name="Shapiro H."/>
            <person name="Aerts A."/>
            <person name="Otillar R.P."/>
            <person name="Terry A.Y."/>
            <person name="Boore J.L."/>
            <person name="Grigoriev I.V."/>
            <person name="Lindberg D.R."/>
            <person name="Seaver E.C."/>
            <person name="Weisblat D.A."/>
            <person name="Putnam N.H."/>
            <person name="Rokhsar D.S."/>
        </authorList>
    </citation>
    <scope>NUCLEOTIDE SEQUENCE</scope>
</reference>
<keyword evidence="4" id="KW-1185">Reference proteome</keyword>
<evidence type="ECO:0000256" key="1">
    <source>
        <dbReference type="SAM" id="MobiDB-lite"/>
    </source>
</evidence>
<dbReference type="EMBL" id="KB097456">
    <property type="protein sequence ID" value="ESN97044.1"/>
    <property type="molecule type" value="Genomic_DNA"/>
</dbReference>
<evidence type="ECO:0000313" key="4">
    <source>
        <dbReference type="Proteomes" id="UP000015101"/>
    </source>
</evidence>
<dbReference type="InParanoid" id="T1FD91"/>
<protein>
    <submittedName>
        <fullName evidence="2 3">Uncharacterized protein</fullName>
    </submittedName>
</protein>
<feature type="compositionally biased region" description="Basic and acidic residues" evidence="1">
    <location>
        <begin position="82"/>
        <end position="93"/>
    </location>
</feature>
<feature type="compositionally biased region" description="Basic and acidic residues" evidence="1">
    <location>
        <begin position="100"/>
        <end position="124"/>
    </location>
</feature>
<dbReference type="KEGG" id="hro:HELRODRAFT_178490"/>
<evidence type="ECO:0000313" key="2">
    <source>
        <dbReference type="EMBL" id="ESN97044.1"/>
    </source>
</evidence>
<sequence>MTQCLREDLRACGKFGQYVRQEGRNISFARPVYFDSEVCRRYCRPAGPDQGSGRPREGSVGVRYRVAGGMYDRYGADGRHRPYRADDCRRNEDNGDDERVDERSGRKERCGNLHDGVVENHHDKNSTPPILLPVYSLNFILAESEHNIINIKSSLTYNSLLNFTLEDVDNSILNYLDINVQIKNGKFDTRVCE</sequence>
<dbReference type="EMBL" id="AMQM01006457">
    <property type="status" value="NOT_ANNOTATED_CDS"/>
    <property type="molecule type" value="Genomic_DNA"/>
</dbReference>
<name>T1FD91_HELRO</name>
<dbReference type="AlphaFoldDB" id="T1FD91"/>
<reference evidence="4" key="1">
    <citation type="submission" date="2012-12" db="EMBL/GenBank/DDBJ databases">
        <authorList>
            <person name="Hellsten U."/>
            <person name="Grimwood J."/>
            <person name="Chapman J.A."/>
            <person name="Shapiro H."/>
            <person name="Aerts A."/>
            <person name="Otillar R.P."/>
            <person name="Terry A.Y."/>
            <person name="Boore J.L."/>
            <person name="Simakov O."/>
            <person name="Marletaz F."/>
            <person name="Cho S.-J."/>
            <person name="Edsinger-Gonzales E."/>
            <person name="Havlak P."/>
            <person name="Kuo D.-H."/>
            <person name="Larsson T."/>
            <person name="Lv J."/>
            <person name="Arendt D."/>
            <person name="Savage R."/>
            <person name="Osoegawa K."/>
            <person name="de Jong P."/>
            <person name="Lindberg D.R."/>
            <person name="Seaver E.C."/>
            <person name="Weisblat D.A."/>
            <person name="Putnam N.H."/>
            <person name="Grigoriev I.V."/>
            <person name="Rokhsar D.S."/>
        </authorList>
    </citation>
    <scope>NUCLEOTIDE SEQUENCE</scope>
</reference>
<dbReference type="Proteomes" id="UP000015101">
    <property type="component" value="Unassembled WGS sequence"/>
</dbReference>
<dbReference type="HOGENOM" id="CLU_1410241_0_0_1"/>
<feature type="region of interest" description="Disordered" evidence="1">
    <location>
        <begin position="82"/>
        <end position="124"/>
    </location>
</feature>
<dbReference type="CTD" id="20206790"/>
<reference evidence="3" key="3">
    <citation type="submission" date="2015-06" db="UniProtKB">
        <authorList>
            <consortium name="EnsemblMetazoa"/>
        </authorList>
    </citation>
    <scope>IDENTIFICATION</scope>
</reference>
<dbReference type="GeneID" id="20206790"/>